<feature type="compositionally biased region" description="Basic residues" evidence="1">
    <location>
        <begin position="138"/>
        <end position="148"/>
    </location>
</feature>
<evidence type="ECO:0000256" key="1">
    <source>
        <dbReference type="SAM" id="MobiDB-lite"/>
    </source>
</evidence>
<evidence type="ECO:0000313" key="2">
    <source>
        <dbReference type="EMBL" id="MBW3128852.1"/>
    </source>
</evidence>
<reference evidence="2 3" key="1">
    <citation type="submission" date="2021-07" db="EMBL/GenBank/DDBJ databases">
        <title>Hymenobacter profundi sp. nov., isolated from deep-sea water.</title>
        <authorList>
            <person name="Kim M.K."/>
        </authorList>
    </citation>
    <scope>NUCLEOTIDE SEQUENCE [LARGE SCALE GENOMIC DNA]</scope>
    <source>
        <strain evidence="2 3">M2</strain>
    </source>
</reference>
<name>A0ABS6X047_9BACT</name>
<protein>
    <submittedName>
        <fullName evidence="2">Uncharacterized protein</fullName>
    </submittedName>
</protein>
<gene>
    <name evidence="2" type="ORF">KYK14_09850</name>
</gene>
<keyword evidence="3" id="KW-1185">Reference proteome</keyword>
<feature type="region of interest" description="Disordered" evidence="1">
    <location>
        <begin position="129"/>
        <end position="148"/>
    </location>
</feature>
<evidence type="ECO:0000313" key="3">
    <source>
        <dbReference type="Proteomes" id="UP000826188"/>
    </source>
</evidence>
<comment type="caution">
    <text evidence="2">The sequence shown here is derived from an EMBL/GenBank/DDBJ whole genome shotgun (WGS) entry which is preliminary data.</text>
</comment>
<dbReference type="Proteomes" id="UP000826188">
    <property type="component" value="Unassembled WGS sequence"/>
</dbReference>
<organism evidence="2 3">
    <name type="scientific">Hymenobacter profundi</name>
    <dbReference type="NCBI Taxonomy" id="1982110"/>
    <lineage>
        <taxon>Bacteria</taxon>
        <taxon>Pseudomonadati</taxon>
        <taxon>Bacteroidota</taxon>
        <taxon>Cytophagia</taxon>
        <taxon>Cytophagales</taxon>
        <taxon>Hymenobacteraceae</taxon>
        <taxon>Hymenobacter</taxon>
    </lineage>
</organism>
<dbReference type="EMBL" id="JAHWGL010000033">
    <property type="protein sequence ID" value="MBW3128852.1"/>
    <property type="molecule type" value="Genomic_DNA"/>
</dbReference>
<sequence>MPHFTQELSRLLKKDSTPFESDHYPKRIAMLQELYAKACTDYKALFHAFAEGPFEITICSESKTITQVVDPSVGREVAMALNNALHSRLRQLAADIVDTHKEFVAEGGENTQSVRFQQLLLTPLAELAATADGEKEKPTRKKQAPQAS</sequence>
<proteinExistence type="predicted"/>
<dbReference type="RefSeq" id="WP_219158687.1">
    <property type="nucleotide sequence ID" value="NZ_JAHWGL010000033.1"/>
</dbReference>
<accession>A0ABS6X047</accession>